<comment type="caution">
    <text evidence="2">The sequence shown here is derived from an EMBL/GenBank/DDBJ whole genome shotgun (WGS) entry which is preliminary data.</text>
</comment>
<protein>
    <submittedName>
        <fullName evidence="2">Uncharacterized protein</fullName>
    </submittedName>
</protein>
<reference evidence="2" key="2">
    <citation type="submission" date="2023-04" db="EMBL/GenBank/DDBJ databases">
        <authorList>
            <person name="Bruccoleri R.E."/>
            <person name="Oakeley E.J."/>
            <person name="Faust A.-M."/>
            <person name="Dessus-Babus S."/>
            <person name="Altorfer M."/>
            <person name="Burckhardt D."/>
            <person name="Oertli M."/>
            <person name="Naumann U."/>
            <person name="Petersen F."/>
            <person name="Wong J."/>
        </authorList>
    </citation>
    <scope>NUCLEOTIDE SEQUENCE</scope>
    <source>
        <strain evidence="2">GSM-AAB239-AS_SAM_17_03QT</strain>
        <tissue evidence="2">Leaf</tissue>
    </source>
</reference>
<dbReference type="EMBL" id="JANAVB010024400">
    <property type="protein sequence ID" value="KAJ6822380.1"/>
    <property type="molecule type" value="Genomic_DNA"/>
</dbReference>
<sequence>MLGTSLQFAKSNGDDRFYDASKARRNSQRPRSPTAAPPGKRAGSEEPEKAATATVSVSTSSSNLDRFLEYTTPSVPAQYFSKMRMRGWRSCDAEQRPYFLLADLWESFKEWSAYGAGVPLVLNGSGSVVQYYVPYLSGIELYGHSLVRHDTSRQLGEDSDGDCFRDSSSDGSSDCELDSGLKYARDWGRNHIVDTSTTGMDRLSLTEDRISLQEGFLSDDSDSGNSQGCLLFQYLERNPPYSREPLADKANV</sequence>
<dbReference type="AlphaFoldDB" id="A0AAX6G166"/>
<dbReference type="PANTHER" id="PTHR31343">
    <property type="entry name" value="T15D22.8"/>
    <property type="match status" value="1"/>
</dbReference>
<accession>A0AAX6G166</accession>
<name>A0AAX6G166_IRIPA</name>
<proteinExistence type="predicted"/>
<reference evidence="2" key="1">
    <citation type="journal article" date="2023" name="GigaByte">
        <title>Genome assembly of the bearded iris, Iris pallida Lam.</title>
        <authorList>
            <person name="Bruccoleri R.E."/>
            <person name="Oakeley E.J."/>
            <person name="Faust A.M.E."/>
            <person name="Altorfer M."/>
            <person name="Dessus-Babus S."/>
            <person name="Burckhardt D."/>
            <person name="Oertli M."/>
            <person name="Naumann U."/>
            <person name="Petersen F."/>
            <person name="Wong J."/>
        </authorList>
    </citation>
    <scope>NUCLEOTIDE SEQUENCE</scope>
    <source>
        <strain evidence="2">GSM-AAB239-AS_SAM_17_03QT</strain>
    </source>
</reference>
<feature type="compositionally biased region" description="Polar residues" evidence="1">
    <location>
        <begin position="1"/>
        <end position="10"/>
    </location>
</feature>
<feature type="region of interest" description="Disordered" evidence="1">
    <location>
        <begin position="1"/>
        <end position="56"/>
    </location>
</feature>
<feature type="region of interest" description="Disordered" evidence="1">
    <location>
        <begin position="154"/>
        <end position="175"/>
    </location>
</feature>
<dbReference type="Pfam" id="PF05623">
    <property type="entry name" value="DUF789"/>
    <property type="match status" value="1"/>
</dbReference>
<feature type="compositionally biased region" description="Basic and acidic residues" evidence="1">
    <location>
        <begin position="154"/>
        <end position="168"/>
    </location>
</feature>
<feature type="compositionally biased region" description="Basic and acidic residues" evidence="1">
    <location>
        <begin position="12"/>
        <end position="22"/>
    </location>
</feature>
<keyword evidence="3" id="KW-1185">Reference proteome</keyword>
<evidence type="ECO:0000313" key="2">
    <source>
        <dbReference type="EMBL" id="KAJ6822380.1"/>
    </source>
</evidence>
<evidence type="ECO:0000256" key="1">
    <source>
        <dbReference type="SAM" id="MobiDB-lite"/>
    </source>
</evidence>
<dbReference type="Proteomes" id="UP001140949">
    <property type="component" value="Unassembled WGS sequence"/>
</dbReference>
<dbReference type="InterPro" id="IPR008507">
    <property type="entry name" value="DUF789"/>
</dbReference>
<evidence type="ECO:0000313" key="3">
    <source>
        <dbReference type="Proteomes" id="UP001140949"/>
    </source>
</evidence>
<dbReference type="PANTHER" id="PTHR31343:SF42">
    <property type="entry name" value="T15D22.8"/>
    <property type="match status" value="1"/>
</dbReference>
<organism evidence="2 3">
    <name type="scientific">Iris pallida</name>
    <name type="common">Sweet iris</name>
    <dbReference type="NCBI Taxonomy" id="29817"/>
    <lineage>
        <taxon>Eukaryota</taxon>
        <taxon>Viridiplantae</taxon>
        <taxon>Streptophyta</taxon>
        <taxon>Embryophyta</taxon>
        <taxon>Tracheophyta</taxon>
        <taxon>Spermatophyta</taxon>
        <taxon>Magnoliopsida</taxon>
        <taxon>Liliopsida</taxon>
        <taxon>Asparagales</taxon>
        <taxon>Iridaceae</taxon>
        <taxon>Iridoideae</taxon>
        <taxon>Irideae</taxon>
        <taxon>Iris</taxon>
    </lineage>
</organism>
<gene>
    <name evidence="2" type="ORF">M6B38_389095</name>
</gene>